<keyword evidence="2 5" id="KW-0238">DNA-binding</keyword>
<sequence length="237" mass="27047">MQSFDTRTLVERIADELRSQVIDGRLEPGRRVRQEDIAGRLGVSRTPLREAFRQLESEGWFTSHPRQGVLVSAMSYEEVCEIAAARMVLEPAAARVAAVVHDDEAAGRLRELVEQTSATPEVHDFDGLNRAFHLEVYGATDHTPPNELSRTTRHYWERFTRYRRYYWRAEEHVSLSAEYHARIADLWCARDGAATEAEVARHIISAITDQIRVLHPGSTPDPALAAVCRRYDIELRL</sequence>
<organism evidence="5 6">
    <name type="scientific">Pseudonocardia parietis</name>
    <dbReference type="NCBI Taxonomy" id="570936"/>
    <lineage>
        <taxon>Bacteria</taxon>
        <taxon>Bacillati</taxon>
        <taxon>Actinomycetota</taxon>
        <taxon>Actinomycetes</taxon>
        <taxon>Pseudonocardiales</taxon>
        <taxon>Pseudonocardiaceae</taxon>
        <taxon>Pseudonocardia</taxon>
    </lineage>
</organism>
<evidence type="ECO:0000313" key="6">
    <source>
        <dbReference type="Proteomes" id="UP001519295"/>
    </source>
</evidence>
<dbReference type="GO" id="GO:0003677">
    <property type="term" value="F:DNA binding"/>
    <property type="evidence" value="ECO:0007669"/>
    <property type="project" value="UniProtKB-KW"/>
</dbReference>
<dbReference type="Proteomes" id="UP001519295">
    <property type="component" value="Unassembled WGS sequence"/>
</dbReference>
<keyword evidence="1" id="KW-0805">Transcription regulation</keyword>
<dbReference type="SMART" id="SM00895">
    <property type="entry name" value="FCD"/>
    <property type="match status" value="1"/>
</dbReference>
<dbReference type="EMBL" id="JAGINU010000001">
    <property type="protein sequence ID" value="MBP2367651.1"/>
    <property type="molecule type" value="Genomic_DNA"/>
</dbReference>
<evidence type="ECO:0000256" key="2">
    <source>
        <dbReference type="ARBA" id="ARBA00023125"/>
    </source>
</evidence>
<dbReference type="Gene3D" id="1.20.120.530">
    <property type="entry name" value="GntR ligand-binding domain-like"/>
    <property type="match status" value="1"/>
</dbReference>
<dbReference type="SUPFAM" id="SSF46785">
    <property type="entry name" value="Winged helix' DNA-binding domain"/>
    <property type="match status" value="1"/>
</dbReference>
<proteinExistence type="predicted"/>
<dbReference type="Pfam" id="PF07729">
    <property type="entry name" value="FCD"/>
    <property type="match status" value="1"/>
</dbReference>
<dbReference type="SUPFAM" id="SSF48008">
    <property type="entry name" value="GntR ligand-binding domain-like"/>
    <property type="match status" value="1"/>
</dbReference>
<dbReference type="PANTHER" id="PTHR43537">
    <property type="entry name" value="TRANSCRIPTIONAL REGULATOR, GNTR FAMILY"/>
    <property type="match status" value="1"/>
</dbReference>
<dbReference type="PROSITE" id="PS50949">
    <property type="entry name" value="HTH_GNTR"/>
    <property type="match status" value="1"/>
</dbReference>
<dbReference type="SMART" id="SM00345">
    <property type="entry name" value="HTH_GNTR"/>
    <property type="match status" value="1"/>
</dbReference>
<dbReference type="InterPro" id="IPR011711">
    <property type="entry name" value="GntR_C"/>
</dbReference>
<dbReference type="RefSeq" id="WP_210027789.1">
    <property type="nucleotide sequence ID" value="NZ_JAGINU010000001.1"/>
</dbReference>
<dbReference type="InterPro" id="IPR036390">
    <property type="entry name" value="WH_DNA-bd_sf"/>
</dbReference>
<reference evidence="5 6" key="1">
    <citation type="submission" date="2021-03" db="EMBL/GenBank/DDBJ databases">
        <title>Sequencing the genomes of 1000 actinobacteria strains.</title>
        <authorList>
            <person name="Klenk H.-P."/>
        </authorList>
    </citation>
    <scope>NUCLEOTIDE SEQUENCE [LARGE SCALE GENOMIC DNA]</scope>
    <source>
        <strain evidence="5 6">DSM 45256</strain>
    </source>
</reference>
<evidence type="ECO:0000256" key="3">
    <source>
        <dbReference type="ARBA" id="ARBA00023163"/>
    </source>
</evidence>
<dbReference type="InterPro" id="IPR036388">
    <property type="entry name" value="WH-like_DNA-bd_sf"/>
</dbReference>
<dbReference type="InterPro" id="IPR008920">
    <property type="entry name" value="TF_FadR/GntR_C"/>
</dbReference>
<dbReference type="Gene3D" id="1.10.10.10">
    <property type="entry name" value="Winged helix-like DNA-binding domain superfamily/Winged helix DNA-binding domain"/>
    <property type="match status" value="1"/>
</dbReference>
<dbReference type="InterPro" id="IPR000524">
    <property type="entry name" value="Tscrpt_reg_HTH_GntR"/>
</dbReference>
<gene>
    <name evidence="5" type="ORF">JOF36_003347</name>
</gene>
<dbReference type="PANTHER" id="PTHR43537:SF49">
    <property type="entry name" value="TRANSCRIPTIONAL REGULATORY PROTEIN"/>
    <property type="match status" value="1"/>
</dbReference>
<dbReference type="CDD" id="cd07377">
    <property type="entry name" value="WHTH_GntR"/>
    <property type="match status" value="1"/>
</dbReference>
<dbReference type="Pfam" id="PF00392">
    <property type="entry name" value="GntR"/>
    <property type="match status" value="1"/>
</dbReference>
<keyword evidence="3" id="KW-0804">Transcription</keyword>
<keyword evidence="6" id="KW-1185">Reference proteome</keyword>
<evidence type="ECO:0000313" key="5">
    <source>
        <dbReference type="EMBL" id="MBP2367651.1"/>
    </source>
</evidence>
<comment type="caution">
    <text evidence="5">The sequence shown here is derived from an EMBL/GenBank/DDBJ whole genome shotgun (WGS) entry which is preliminary data.</text>
</comment>
<protein>
    <submittedName>
        <fullName evidence="5">DNA-binding GntR family transcriptional regulator</fullName>
    </submittedName>
</protein>
<evidence type="ECO:0000256" key="1">
    <source>
        <dbReference type="ARBA" id="ARBA00023015"/>
    </source>
</evidence>
<feature type="domain" description="HTH gntR-type" evidence="4">
    <location>
        <begin position="7"/>
        <end position="74"/>
    </location>
</feature>
<name>A0ABS4VUR0_9PSEU</name>
<evidence type="ECO:0000259" key="4">
    <source>
        <dbReference type="PROSITE" id="PS50949"/>
    </source>
</evidence>
<accession>A0ABS4VUR0</accession>